<comment type="caution">
    <text evidence="1">The sequence shown here is derived from an EMBL/GenBank/DDBJ whole genome shotgun (WGS) entry which is preliminary data.</text>
</comment>
<dbReference type="EMBL" id="RCHU02000017">
    <property type="protein sequence ID" value="KAL3568214.1"/>
    <property type="molecule type" value="Genomic_DNA"/>
</dbReference>
<protein>
    <submittedName>
        <fullName evidence="1">Uncharacterized protein</fullName>
    </submittedName>
</protein>
<dbReference type="Proteomes" id="UP000309997">
    <property type="component" value="Unassembled WGS sequence"/>
</dbReference>
<evidence type="ECO:0000313" key="2">
    <source>
        <dbReference type="Proteomes" id="UP000309997"/>
    </source>
</evidence>
<sequence>MAKVQGQSLQKTNRRYPEMSSQTQQEEDSDFHQEVFEAEGIFAQDVTIDSNVLDQVSTREYPIDIKDTRGSTEIPLVLEQEISQKLSKLPAEIRKTISYIHVGSIKVMMKSTFRVGINSPVKMAILDRRMNNPKDAIFGAVQGNLAYDPISIEGIFKEFGQISRIPFQKVEPLESVWAMDLSPKPFLGAQPKLQIMGTPNSQFGLRNNREIGNRYILDLEKNQPLIRKGIPMMVNTQDSSDEDERPTVINNWTYNPKWNEDFKLLEDKQITVLQRHVETSAASIIAALRKDLDEIKKSLLIMTDAINYCANSIKACECNKEILAAFEKKLGSIPTAPPIESPQPTRSPTIVKEQLLEYYMANDHNEWTNKVIQVLSCEDPEIEQAPKQYEDLNILVAVPNPRYHQNLQVEIDETVDENMGTTQAETSAAGAARGPTSGVSYDRPSRSRPTRSHNTTYQSAPVGGSYRSGTGRFQRYNIPEDYIPEKKYQSDILDIDCVDQMERKRRIQAWHNSLRLIIATNNNLMDDMELAHVLMISKSTRMAHDLIEGINKDEFMRGSSEDFLQNIVNMLSTVFLGTNYLNDGENQVRIKQEEARDRMTKLQICDLCYLDQFTCDYEEALLNVPNTEWIGYIEEIGHMSYECPNTKPSKAHAKAFEEIFLDEALEQYNLAPLETLDDVTSDEELYYLESETDSETDDYSETSSDISDQE</sequence>
<name>A0ACC4APP8_POPAL</name>
<proteinExistence type="predicted"/>
<reference evidence="1 2" key="1">
    <citation type="journal article" date="2024" name="Plant Biotechnol. J.">
        <title>Genome and CRISPR/Cas9 system of a widespread forest tree (Populus alba) in the world.</title>
        <authorList>
            <person name="Liu Y.J."/>
            <person name="Jiang P.F."/>
            <person name="Han X.M."/>
            <person name="Li X.Y."/>
            <person name="Wang H.M."/>
            <person name="Wang Y.J."/>
            <person name="Wang X.X."/>
            <person name="Zeng Q.Y."/>
        </authorList>
    </citation>
    <scope>NUCLEOTIDE SEQUENCE [LARGE SCALE GENOMIC DNA]</scope>
    <source>
        <strain evidence="2">cv. PAL-ZL1</strain>
    </source>
</reference>
<accession>A0ACC4APP8</accession>
<keyword evidence="2" id="KW-1185">Reference proteome</keyword>
<evidence type="ECO:0000313" key="1">
    <source>
        <dbReference type="EMBL" id="KAL3568214.1"/>
    </source>
</evidence>
<gene>
    <name evidence="1" type="ORF">D5086_030865</name>
</gene>
<organism evidence="1 2">
    <name type="scientific">Populus alba</name>
    <name type="common">White poplar</name>
    <dbReference type="NCBI Taxonomy" id="43335"/>
    <lineage>
        <taxon>Eukaryota</taxon>
        <taxon>Viridiplantae</taxon>
        <taxon>Streptophyta</taxon>
        <taxon>Embryophyta</taxon>
        <taxon>Tracheophyta</taxon>
        <taxon>Spermatophyta</taxon>
        <taxon>Magnoliopsida</taxon>
        <taxon>eudicotyledons</taxon>
        <taxon>Gunneridae</taxon>
        <taxon>Pentapetalae</taxon>
        <taxon>rosids</taxon>
        <taxon>fabids</taxon>
        <taxon>Malpighiales</taxon>
        <taxon>Salicaceae</taxon>
        <taxon>Saliceae</taxon>
        <taxon>Populus</taxon>
    </lineage>
</organism>